<evidence type="ECO:0000313" key="1">
    <source>
        <dbReference type="Proteomes" id="UP000079169"/>
    </source>
</evidence>
<proteinExistence type="predicted"/>
<dbReference type="AlphaFoldDB" id="A0A1S4EIE5"/>
<dbReference type="Proteomes" id="UP000079169">
    <property type="component" value="Unplaced"/>
</dbReference>
<reference evidence="2" key="1">
    <citation type="submission" date="2025-08" db="UniProtKB">
        <authorList>
            <consortium name="RefSeq"/>
        </authorList>
    </citation>
    <scope>IDENTIFICATION</scope>
</reference>
<evidence type="ECO:0000313" key="2">
    <source>
        <dbReference type="RefSeq" id="XP_017301975.1"/>
    </source>
</evidence>
<accession>A0A1S4EIE5</accession>
<dbReference type="RefSeq" id="XP_017301975.1">
    <property type="nucleotide sequence ID" value="XM_017446486.2"/>
</dbReference>
<dbReference type="GeneID" id="108253116"/>
<name>A0A1S4EIE5_DIACI</name>
<keyword evidence="1" id="KW-1185">Reference proteome</keyword>
<organism evidence="1 2">
    <name type="scientific">Diaphorina citri</name>
    <name type="common">Asian citrus psyllid</name>
    <dbReference type="NCBI Taxonomy" id="121845"/>
    <lineage>
        <taxon>Eukaryota</taxon>
        <taxon>Metazoa</taxon>
        <taxon>Ecdysozoa</taxon>
        <taxon>Arthropoda</taxon>
        <taxon>Hexapoda</taxon>
        <taxon>Insecta</taxon>
        <taxon>Pterygota</taxon>
        <taxon>Neoptera</taxon>
        <taxon>Paraneoptera</taxon>
        <taxon>Hemiptera</taxon>
        <taxon>Sternorrhyncha</taxon>
        <taxon>Psylloidea</taxon>
        <taxon>Psyllidae</taxon>
        <taxon>Diaphorininae</taxon>
        <taxon>Diaphorina</taxon>
    </lineage>
</organism>
<gene>
    <name evidence="2" type="primary">LOC108253116</name>
</gene>
<protein>
    <submittedName>
        <fullName evidence="2">Uncharacterized protein LOC108253116</fullName>
    </submittedName>
</protein>
<dbReference type="PaxDb" id="121845-A0A1S4EIE5"/>
<sequence>MEFLYRTDYPMSLLKESLGLFGNLMEALNSTGNTKMGLNLSDMVYRKLNSMPLPEKPKRQLFQNDFIRKQRELLEAKKSKEPKSNKLPQDDSKEAVIDDFKKFCAFCKYPNLSH</sequence>
<dbReference type="KEGG" id="dci:108253116"/>